<organism evidence="1 2">
    <name type="scientific">Pistacia integerrima</name>
    <dbReference type="NCBI Taxonomy" id="434235"/>
    <lineage>
        <taxon>Eukaryota</taxon>
        <taxon>Viridiplantae</taxon>
        <taxon>Streptophyta</taxon>
        <taxon>Embryophyta</taxon>
        <taxon>Tracheophyta</taxon>
        <taxon>Spermatophyta</taxon>
        <taxon>Magnoliopsida</taxon>
        <taxon>eudicotyledons</taxon>
        <taxon>Gunneridae</taxon>
        <taxon>Pentapetalae</taxon>
        <taxon>rosids</taxon>
        <taxon>malvids</taxon>
        <taxon>Sapindales</taxon>
        <taxon>Anacardiaceae</taxon>
        <taxon>Pistacia</taxon>
    </lineage>
</organism>
<comment type="caution">
    <text evidence="1">The sequence shown here is derived from an EMBL/GenBank/DDBJ whole genome shotgun (WGS) entry which is preliminary data.</text>
</comment>
<evidence type="ECO:0000313" key="2">
    <source>
        <dbReference type="Proteomes" id="UP001163603"/>
    </source>
</evidence>
<gene>
    <name evidence="1" type="ORF">Pint_02270</name>
</gene>
<accession>A0ACC0ZM44</accession>
<name>A0ACC0ZM44_9ROSI</name>
<reference evidence="2" key="1">
    <citation type="journal article" date="2023" name="G3 (Bethesda)">
        <title>Genome assembly and association tests identify interacting loci associated with vigor, precocity, and sex in interspecific pistachio rootstocks.</title>
        <authorList>
            <person name="Palmer W."/>
            <person name="Jacygrad E."/>
            <person name="Sagayaradj S."/>
            <person name="Cavanaugh K."/>
            <person name="Han R."/>
            <person name="Bertier L."/>
            <person name="Beede B."/>
            <person name="Kafkas S."/>
            <person name="Golino D."/>
            <person name="Preece J."/>
            <person name="Michelmore R."/>
        </authorList>
    </citation>
    <scope>NUCLEOTIDE SEQUENCE [LARGE SCALE GENOMIC DNA]</scope>
</reference>
<dbReference type="Proteomes" id="UP001163603">
    <property type="component" value="Chromosome 1"/>
</dbReference>
<evidence type="ECO:0000313" key="1">
    <source>
        <dbReference type="EMBL" id="KAJ0053136.1"/>
    </source>
</evidence>
<dbReference type="EMBL" id="CM047736">
    <property type="protein sequence ID" value="KAJ0053136.1"/>
    <property type="molecule type" value="Genomic_DNA"/>
</dbReference>
<keyword evidence="2" id="KW-1185">Reference proteome</keyword>
<sequence length="52" mass="5714">MVLQSLVITLVSYMGQLRIAIGSEDGFIDSQKLKSCMENAFDMILKGQSCLS</sequence>
<proteinExistence type="predicted"/>
<protein>
    <submittedName>
        <fullName evidence="1">Uncharacterized protein</fullName>
    </submittedName>
</protein>